<organism evidence="2 3">
    <name type="scientific">Rufibacter sediminis</name>
    <dbReference type="NCBI Taxonomy" id="2762756"/>
    <lineage>
        <taxon>Bacteria</taxon>
        <taxon>Pseudomonadati</taxon>
        <taxon>Bacteroidota</taxon>
        <taxon>Cytophagia</taxon>
        <taxon>Cytophagales</taxon>
        <taxon>Hymenobacteraceae</taxon>
        <taxon>Rufibacter</taxon>
    </lineage>
</organism>
<protein>
    <submittedName>
        <fullName evidence="2">Retropepsin-like domain-containing protein</fullName>
    </submittedName>
</protein>
<dbReference type="RefSeq" id="WP_186635696.1">
    <property type="nucleotide sequence ID" value="NZ_JACOAF010000020.1"/>
</dbReference>
<gene>
    <name evidence="2" type="ORF">H7U12_08125</name>
</gene>
<accession>A0ABR6VSS7</accession>
<keyword evidence="3" id="KW-1185">Reference proteome</keyword>
<dbReference type="InterPro" id="IPR021109">
    <property type="entry name" value="Peptidase_aspartic_dom_sf"/>
</dbReference>
<reference evidence="2 3" key="1">
    <citation type="journal article" date="2019" name="Int. J. Syst. Evol. Microbiol.">
        <title>Rufibacter sediminis sp. nov., isolated from freshwater lake sediment.</title>
        <authorList>
            <person name="Qu J.H."/>
            <person name="Zhang L.J."/>
            <person name="Fu Y.H."/>
            <person name="Li H.F."/>
        </authorList>
    </citation>
    <scope>NUCLEOTIDE SEQUENCE [LARGE SCALE GENOMIC DNA]</scope>
    <source>
        <strain evidence="2 3">H-1</strain>
    </source>
</reference>
<dbReference type="EMBL" id="JACOAF010000020">
    <property type="protein sequence ID" value="MBC3539646.1"/>
    <property type="molecule type" value="Genomic_DNA"/>
</dbReference>
<dbReference type="InterPro" id="IPR034122">
    <property type="entry name" value="Retropepsin-like_bacterial"/>
</dbReference>
<proteinExistence type="predicted"/>
<dbReference type="Gene3D" id="2.40.70.10">
    <property type="entry name" value="Acid Proteases"/>
    <property type="match status" value="1"/>
</dbReference>
<dbReference type="Proteomes" id="UP000659698">
    <property type="component" value="Unassembled WGS sequence"/>
</dbReference>
<feature type="signal peptide" evidence="1">
    <location>
        <begin position="1"/>
        <end position="25"/>
    </location>
</feature>
<feature type="chain" id="PRO_5047523758" evidence="1">
    <location>
        <begin position="26"/>
        <end position="296"/>
    </location>
</feature>
<evidence type="ECO:0000313" key="3">
    <source>
        <dbReference type="Proteomes" id="UP000659698"/>
    </source>
</evidence>
<sequence length="296" mass="32282">MKNAAFPIKALWLVFLLTLASPLLAQTVIPLEIAPQGHILVKAKINGVEGNFILDTGGGLLVLTKSFASKVTGLRQQDGGFTGFRATGERLDVDLFTAAEFAMADYRQKDVTLSVLDANLGGIDGLISLPSFRNQPFTLDLENKKLYLETRQSLGKRKKAGKTIPLQLEDSRGQSLGMFAYFVVNGKRTLLLSIDSGAGNNVFRLNVSQMAPLGIDAADTTRVTKIEKASELNLDFKSLIYKAQLPLLAAKDAPSVKVDNFTAQFVEGLIYDGIMSLNWMGKRITIDISHSEMIVE</sequence>
<comment type="caution">
    <text evidence="2">The sequence shown here is derived from an EMBL/GenBank/DDBJ whole genome shotgun (WGS) entry which is preliminary data.</text>
</comment>
<evidence type="ECO:0000313" key="2">
    <source>
        <dbReference type="EMBL" id="MBC3539646.1"/>
    </source>
</evidence>
<dbReference type="CDD" id="cd05483">
    <property type="entry name" value="retropepsin_like_bacteria"/>
    <property type="match status" value="1"/>
</dbReference>
<name>A0ABR6VSS7_9BACT</name>
<keyword evidence="1" id="KW-0732">Signal</keyword>
<dbReference type="Pfam" id="PF13650">
    <property type="entry name" value="Asp_protease_2"/>
    <property type="match status" value="1"/>
</dbReference>
<evidence type="ECO:0000256" key="1">
    <source>
        <dbReference type="SAM" id="SignalP"/>
    </source>
</evidence>